<reference evidence="2" key="1">
    <citation type="submission" date="2022-08" db="EMBL/GenBank/DDBJ databases">
        <authorList>
            <person name="Gutierrez-Valencia J."/>
        </authorList>
    </citation>
    <scope>NUCLEOTIDE SEQUENCE</scope>
</reference>
<name>A0AAV0KNE2_9ROSI</name>
<evidence type="ECO:0000256" key="1">
    <source>
        <dbReference type="SAM" id="MobiDB-lite"/>
    </source>
</evidence>
<organism evidence="2 3">
    <name type="scientific">Linum tenue</name>
    <dbReference type="NCBI Taxonomy" id="586396"/>
    <lineage>
        <taxon>Eukaryota</taxon>
        <taxon>Viridiplantae</taxon>
        <taxon>Streptophyta</taxon>
        <taxon>Embryophyta</taxon>
        <taxon>Tracheophyta</taxon>
        <taxon>Spermatophyta</taxon>
        <taxon>Magnoliopsida</taxon>
        <taxon>eudicotyledons</taxon>
        <taxon>Gunneridae</taxon>
        <taxon>Pentapetalae</taxon>
        <taxon>rosids</taxon>
        <taxon>fabids</taxon>
        <taxon>Malpighiales</taxon>
        <taxon>Linaceae</taxon>
        <taxon>Linum</taxon>
    </lineage>
</organism>
<keyword evidence="3" id="KW-1185">Reference proteome</keyword>
<sequence>MVERVHMEEFQKWFAIQVAKMIDDNVATLHPSMLTLSREPDNGIPQIVEDTLKRLGVNLAESSMAGDKVVNDEDEYENGDEEVNDEDADGIDDENSSP</sequence>
<proteinExistence type="predicted"/>
<feature type="region of interest" description="Disordered" evidence="1">
    <location>
        <begin position="63"/>
        <end position="98"/>
    </location>
</feature>
<gene>
    <name evidence="2" type="ORF">LITE_LOCUS19673</name>
</gene>
<comment type="caution">
    <text evidence="2">The sequence shown here is derived from an EMBL/GenBank/DDBJ whole genome shotgun (WGS) entry which is preliminary data.</text>
</comment>
<dbReference type="EMBL" id="CAMGYJ010000005">
    <property type="protein sequence ID" value="CAI0423837.1"/>
    <property type="molecule type" value="Genomic_DNA"/>
</dbReference>
<accession>A0AAV0KNE2</accession>
<dbReference type="AlphaFoldDB" id="A0AAV0KNE2"/>
<protein>
    <submittedName>
        <fullName evidence="2">Uncharacterized protein</fullName>
    </submittedName>
</protein>
<evidence type="ECO:0000313" key="2">
    <source>
        <dbReference type="EMBL" id="CAI0423837.1"/>
    </source>
</evidence>
<feature type="compositionally biased region" description="Acidic residues" evidence="1">
    <location>
        <begin position="72"/>
        <end position="98"/>
    </location>
</feature>
<dbReference type="Proteomes" id="UP001154282">
    <property type="component" value="Unassembled WGS sequence"/>
</dbReference>
<evidence type="ECO:0000313" key="3">
    <source>
        <dbReference type="Proteomes" id="UP001154282"/>
    </source>
</evidence>